<dbReference type="InterPro" id="IPR007278">
    <property type="entry name" value="DUF397"/>
</dbReference>
<accession>A0ABT9L119</accession>
<gene>
    <name evidence="2" type="ORF">JOF35_006737</name>
</gene>
<dbReference type="RefSeq" id="WP_060952873.1">
    <property type="nucleotide sequence ID" value="NZ_JAURUE010000002.1"/>
</dbReference>
<evidence type="ECO:0000313" key="2">
    <source>
        <dbReference type="EMBL" id="MDP9614399.1"/>
    </source>
</evidence>
<keyword evidence="3" id="KW-1185">Reference proteome</keyword>
<dbReference type="EMBL" id="JAURUE010000002">
    <property type="protein sequence ID" value="MDP9614399.1"/>
    <property type="molecule type" value="Genomic_DNA"/>
</dbReference>
<evidence type="ECO:0000259" key="1">
    <source>
        <dbReference type="Pfam" id="PF04149"/>
    </source>
</evidence>
<organism evidence="2 3">
    <name type="scientific">Streptomyces demainii</name>
    <dbReference type="NCBI Taxonomy" id="588122"/>
    <lineage>
        <taxon>Bacteria</taxon>
        <taxon>Bacillati</taxon>
        <taxon>Actinomycetota</taxon>
        <taxon>Actinomycetes</taxon>
        <taxon>Kitasatosporales</taxon>
        <taxon>Streptomycetaceae</taxon>
        <taxon>Streptomyces</taxon>
    </lineage>
</organism>
<evidence type="ECO:0000313" key="3">
    <source>
        <dbReference type="Proteomes" id="UP001234880"/>
    </source>
</evidence>
<reference evidence="2 3" key="1">
    <citation type="submission" date="2023-07" db="EMBL/GenBank/DDBJ databases">
        <title>Sequencing the genomes of 1000 actinobacteria strains.</title>
        <authorList>
            <person name="Klenk H.-P."/>
        </authorList>
    </citation>
    <scope>NUCLEOTIDE SEQUENCE [LARGE SCALE GENOMIC DNA]</scope>
    <source>
        <strain evidence="2 3">DSM 41600</strain>
    </source>
</reference>
<dbReference type="Proteomes" id="UP001234880">
    <property type="component" value="Unassembled WGS sequence"/>
</dbReference>
<feature type="domain" description="DUF397" evidence="1">
    <location>
        <begin position="4"/>
        <end position="23"/>
    </location>
</feature>
<feature type="domain" description="DUF397" evidence="1">
    <location>
        <begin position="25"/>
        <end position="43"/>
    </location>
</feature>
<feature type="domain" description="DUF397" evidence="1">
    <location>
        <begin position="45"/>
        <end position="95"/>
    </location>
</feature>
<proteinExistence type="predicted"/>
<protein>
    <submittedName>
        <fullName evidence="2">Uncharacterized protein YciU (UPF0263 family)</fullName>
    </submittedName>
</protein>
<sequence length="98" mass="10651">MSDLVWFKSSYSDSGGGQCVEVAYDWHKSSYSDSSGGECVEVAYDWQKSSYSDSSGGQCVEVATTPTTVHIRDSKNPDGPHLRIAATAWTDFLAFAAR</sequence>
<comment type="caution">
    <text evidence="2">The sequence shown here is derived from an EMBL/GenBank/DDBJ whole genome shotgun (WGS) entry which is preliminary data.</text>
</comment>
<name>A0ABT9L119_9ACTN</name>
<dbReference type="Pfam" id="PF04149">
    <property type="entry name" value="DUF397"/>
    <property type="match status" value="3"/>
</dbReference>